<dbReference type="GO" id="GO:0005634">
    <property type="term" value="C:nucleus"/>
    <property type="evidence" value="ECO:0007669"/>
    <property type="project" value="TreeGrafter"/>
</dbReference>
<dbReference type="PANTHER" id="PTHR11042">
    <property type="entry name" value="EUKARYOTIC TRANSLATION INITIATION FACTOR 2-ALPHA KINASE EIF2-ALPHA KINASE -RELATED"/>
    <property type="match status" value="1"/>
</dbReference>
<proteinExistence type="inferred from homology"/>
<dbReference type="EMBL" id="LNIX01000051">
    <property type="protein sequence ID" value="OXA37858.1"/>
    <property type="molecule type" value="Genomic_DNA"/>
</dbReference>
<evidence type="ECO:0000256" key="6">
    <source>
        <dbReference type="PROSITE-ProRule" id="PRU10141"/>
    </source>
</evidence>
<evidence type="ECO:0000256" key="4">
    <source>
        <dbReference type="ARBA" id="ARBA00022840"/>
    </source>
</evidence>
<evidence type="ECO:0000313" key="8">
    <source>
        <dbReference type="EMBL" id="OXA37858.1"/>
    </source>
</evidence>
<feature type="binding site" evidence="6">
    <location>
        <position position="61"/>
    </location>
    <ligand>
        <name>ATP</name>
        <dbReference type="ChEBI" id="CHEBI:30616"/>
    </ligand>
</feature>
<evidence type="ECO:0000313" key="9">
    <source>
        <dbReference type="Proteomes" id="UP000198287"/>
    </source>
</evidence>
<dbReference type="AlphaFoldDB" id="A0A226CZ76"/>
<keyword evidence="4 6" id="KW-0067">ATP-binding</keyword>
<evidence type="ECO:0000256" key="5">
    <source>
        <dbReference type="ARBA" id="ARBA00037982"/>
    </source>
</evidence>
<dbReference type="GO" id="GO:0004672">
    <property type="term" value="F:protein kinase activity"/>
    <property type="evidence" value="ECO:0007669"/>
    <property type="project" value="InterPro"/>
</dbReference>
<keyword evidence="9" id="KW-1185">Reference proteome</keyword>
<dbReference type="SUPFAM" id="SSF56112">
    <property type="entry name" value="Protein kinase-like (PK-like)"/>
    <property type="match status" value="1"/>
</dbReference>
<dbReference type="InterPro" id="IPR008271">
    <property type="entry name" value="Ser/Thr_kinase_AS"/>
</dbReference>
<dbReference type="Proteomes" id="UP000198287">
    <property type="component" value="Unassembled WGS sequence"/>
</dbReference>
<name>A0A226CZ76_FOLCA</name>
<evidence type="ECO:0000256" key="2">
    <source>
        <dbReference type="ARBA" id="ARBA00022741"/>
    </source>
</evidence>
<comment type="caution">
    <text evidence="8">The sequence shown here is derived from an EMBL/GenBank/DDBJ whole genome shotgun (WGS) entry which is preliminary data.</text>
</comment>
<accession>A0A226CZ76</accession>
<dbReference type="InterPro" id="IPR011009">
    <property type="entry name" value="Kinase-like_dom_sf"/>
</dbReference>
<comment type="similarity">
    <text evidence="5">Belongs to the protein kinase superfamily. Ser/Thr protein kinase family. GCN2 subfamily.</text>
</comment>
<sequence length="616" mass="68909">MPGKPPGKSFLTQRGLSTVRPVDKPRPDFTDEITSFASFLGYGSFGVVLKAKIFADFYAVKLLLPNQMLTESQTRRELEIPLALKNHKNIVKIYKSVENKVLSTSQMKQILALSPPTVEARYKEKLLTGSPIEWTCIQMELCGRSLKHWLEVFKPSIDSMYTQMKQAAIVTGLVAGLKFLHNNKVIHRDLKPDNVMFTTFEYDLPVKIGDFGLARWMFPEDGSTFTRSVGTRGYRAPEVSDGKYSYQADLFSLGLVIWELTALIQADRKPGLFDKLVNDGNEELVEEHPLLGDGLRKIIILCTKRNPINRFESVHQIAEILSEPMRPIPAQKIVAQTSEELTLCVEFASPGSTINLEEGTYSCSVYLSTDNITIVGRGSNTVIDLGYSNSIEVESNLCILSNLKVKFSQTGVRRNRIALVGFKNQLSDIEVAVLAYQSPLPDMYFYRQIEILGSYNSIDSVKIENHSAADVAVIFTDNSSHCTLSNLVVTNGLVQLFCYGKNHTVSSTRFETLSQTLKPRQNKPSFPTTRFSLHVLGLHCKLENIKCNEVYVRGDHAVLTSVQCTDGIRILGQHEGIMLTQCEAKQLKNKSRIIIDECEFGSVSTSIVSLTPFAFF</sequence>
<dbReference type="InterPro" id="IPR050339">
    <property type="entry name" value="CC_SR_Kinase"/>
</dbReference>
<keyword evidence="2 6" id="KW-0547">Nucleotide-binding</keyword>
<dbReference type="Gene3D" id="1.10.510.10">
    <property type="entry name" value="Transferase(Phosphotransferase) domain 1"/>
    <property type="match status" value="1"/>
</dbReference>
<dbReference type="GO" id="GO:0005737">
    <property type="term" value="C:cytoplasm"/>
    <property type="evidence" value="ECO:0007669"/>
    <property type="project" value="TreeGrafter"/>
</dbReference>
<dbReference type="CDD" id="cd14014">
    <property type="entry name" value="STKc_PknB_like"/>
    <property type="match status" value="1"/>
</dbReference>
<organism evidence="8 9">
    <name type="scientific">Folsomia candida</name>
    <name type="common">Springtail</name>
    <dbReference type="NCBI Taxonomy" id="158441"/>
    <lineage>
        <taxon>Eukaryota</taxon>
        <taxon>Metazoa</taxon>
        <taxon>Ecdysozoa</taxon>
        <taxon>Arthropoda</taxon>
        <taxon>Hexapoda</taxon>
        <taxon>Collembola</taxon>
        <taxon>Entomobryomorpha</taxon>
        <taxon>Isotomoidea</taxon>
        <taxon>Isotomidae</taxon>
        <taxon>Proisotominae</taxon>
        <taxon>Folsomia</taxon>
    </lineage>
</organism>
<dbReference type="Gene3D" id="3.30.200.20">
    <property type="entry name" value="Phosphorylase Kinase, domain 1"/>
    <property type="match status" value="1"/>
</dbReference>
<keyword evidence="1" id="KW-0808">Transferase</keyword>
<dbReference type="InterPro" id="IPR017441">
    <property type="entry name" value="Protein_kinase_ATP_BS"/>
</dbReference>
<dbReference type="Gene3D" id="2.160.20.10">
    <property type="entry name" value="Single-stranded right-handed beta-helix, Pectin lyase-like"/>
    <property type="match status" value="1"/>
</dbReference>
<dbReference type="SUPFAM" id="SSF51126">
    <property type="entry name" value="Pectin lyase-like"/>
    <property type="match status" value="1"/>
</dbReference>
<dbReference type="STRING" id="158441.A0A226CZ76"/>
<dbReference type="InterPro" id="IPR012334">
    <property type="entry name" value="Pectin_lyas_fold"/>
</dbReference>
<dbReference type="Pfam" id="PF00069">
    <property type="entry name" value="Pkinase"/>
    <property type="match status" value="1"/>
</dbReference>
<evidence type="ECO:0000256" key="3">
    <source>
        <dbReference type="ARBA" id="ARBA00022777"/>
    </source>
</evidence>
<dbReference type="InterPro" id="IPR000719">
    <property type="entry name" value="Prot_kinase_dom"/>
</dbReference>
<feature type="domain" description="Protein kinase" evidence="7">
    <location>
        <begin position="34"/>
        <end position="326"/>
    </location>
</feature>
<dbReference type="PROSITE" id="PS00108">
    <property type="entry name" value="PROTEIN_KINASE_ST"/>
    <property type="match status" value="1"/>
</dbReference>
<dbReference type="InterPro" id="IPR011050">
    <property type="entry name" value="Pectin_lyase_fold/virulence"/>
</dbReference>
<dbReference type="SMART" id="SM00220">
    <property type="entry name" value="S_TKc"/>
    <property type="match status" value="1"/>
</dbReference>
<protein>
    <submittedName>
        <fullName evidence="8">Interferon-induced, double-stranded RNA-activated protein kinase</fullName>
    </submittedName>
</protein>
<keyword evidence="3 8" id="KW-0418">Kinase</keyword>
<dbReference type="PROSITE" id="PS50011">
    <property type="entry name" value="PROTEIN_KINASE_DOM"/>
    <property type="match status" value="1"/>
</dbReference>
<gene>
    <name evidence="8" type="ORF">Fcan01_27383</name>
</gene>
<reference evidence="8 9" key="1">
    <citation type="submission" date="2015-12" db="EMBL/GenBank/DDBJ databases">
        <title>The genome of Folsomia candida.</title>
        <authorList>
            <person name="Faddeeva A."/>
            <person name="Derks M.F."/>
            <person name="Anvar Y."/>
            <person name="Smit S."/>
            <person name="Van Straalen N."/>
            <person name="Roelofs D."/>
        </authorList>
    </citation>
    <scope>NUCLEOTIDE SEQUENCE [LARGE SCALE GENOMIC DNA]</scope>
    <source>
        <strain evidence="8 9">VU population</strain>
        <tissue evidence="8">Whole body</tissue>
    </source>
</reference>
<evidence type="ECO:0000256" key="1">
    <source>
        <dbReference type="ARBA" id="ARBA00022679"/>
    </source>
</evidence>
<evidence type="ECO:0000259" key="7">
    <source>
        <dbReference type="PROSITE" id="PS50011"/>
    </source>
</evidence>
<dbReference type="PROSITE" id="PS00107">
    <property type="entry name" value="PROTEIN_KINASE_ATP"/>
    <property type="match status" value="1"/>
</dbReference>
<dbReference type="GO" id="GO:0005524">
    <property type="term" value="F:ATP binding"/>
    <property type="evidence" value="ECO:0007669"/>
    <property type="project" value="UniProtKB-UniRule"/>
</dbReference>